<evidence type="ECO:0000313" key="1">
    <source>
        <dbReference type="EMBL" id="RSL42263.1"/>
    </source>
</evidence>
<dbReference type="OrthoDB" id="5362512at2759"/>
<protein>
    <recommendedName>
        <fullName evidence="3">Heterokaryon incompatibility protein</fullName>
    </recommendedName>
</protein>
<dbReference type="EMBL" id="NKCI01000376">
    <property type="protein sequence ID" value="RSL42263.1"/>
    <property type="molecule type" value="Genomic_DNA"/>
</dbReference>
<evidence type="ECO:0008006" key="3">
    <source>
        <dbReference type="Google" id="ProtNLM"/>
    </source>
</evidence>
<comment type="caution">
    <text evidence="1">The sequence shown here is derived from an EMBL/GenBank/DDBJ whole genome shotgun (WGS) entry which is preliminary data.</text>
</comment>
<keyword evidence="2" id="KW-1185">Reference proteome</keyword>
<name>A0A428NN85_9HYPO</name>
<gene>
    <name evidence="1" type="ORF">CEP54_015543</name>
</gene>
<proteinExistence type="predicted"/>
<evidence type="ECO:0000313" key="2">
    <source>
        <dbReference type="Proteomes" id="UP000288168"/>
    </source>
</evidence>
<dbReference type="PANTHER" id="PTHR33112">
    <property type="entry name" value="DOMAIN PROTEIN, PUTATIVE-RELATED"/>
    <property type="match status" value="1"/>
</dbReference>
<dbReference type="AlphaFoldDB" id="A0A428NN85"/>
<accession>A0A428NN85</accession>
<dbReference type="STRING" id="1325734.A0A428NN85"/>
<dbReference type="PANTHER" id="PTHR33112:SF10">
    <property type="entry name" value="TOL"/>
    <property type="match status" value="1"/>
</dbReference>
<organism evidence="1 2">
    <name type="scientific">Fusarium duplospermum</name>
    <dbReference type="NCBI Taxonomy" id="1325734"/>
    <lineage>
        <taxon>Eukaryota</taxon>
        <taxon>Fungi</taxon>
        <taxon>Dikarya</taxon>
        <taxon>Ascomycota</taxon>
        <taxon>Pezizomycotina</taxon>
        <taxon>Sordariomycetes</taxon>
        <taxon>Hypocreomycetidae</taxon>
        <taxon>Hypocreales</taxon>
        <taxon>Nectriaceae</taxon>
        <taxon>Fusarium</taxon>
        <taxon>Fusarium solani species complex</taxon>
    </lineage>
</organism>
<sequence length="298" mass="33591">MKTNFPSAFPNPPLINGDGCFKKEHSHKGILYLGNDQLYWECDHLTASENDPDADTRDGCREFIHTKTLEAAQVPAFGLAGLRVLSWPRMMKDYSSKALTYDKDRLVAISGLARLRSLLTQEQYIAGIWVNYWHFDLMWYPVSWRYLFYTPSVRPWPSHRYVHENTPPTLPSWSWASFPSAIEWCNIDGRAMFETNKIDSFELGPVKPLAHLKGTSVPQDFSNFDGASLDIGCLRIPATLGSEISTRKALFVKGPSRIVLEDGLSGTCNGPVWAGLYSEESKSTFLSPVLHRTIALRG</sequence>
<dbReference type="Proteomes" id="UP000288168">
    <property type="component" value="Unassembled WGS sequence"/>
</dbReference>
<reference evidence="1 2" key="1">
    <citation type="submission" date="2017-06" db="EMBL/GenBank/DDBJ databases">
        <title>Comparative genomic analysis of Ambrosia Fusariam Clade fungi.</title>
        <authorList>
            <person name="Stajich J.E."/>
            <person name="Carrillo J."/>
            <person name="Kijimoto T."/>
            <person name="Eskalen A."/>
            <person name="O'Donnell K."/>
            <person name="Kasson M."/>
        </authorList>
    </citation>
    <scope>NUCLEOTIDE SEQUENCE [LARGE SCALE GENOMIC DNA]</scope>
    <source>
        <strain evidence="1 2">NRRL62584</strain>
    </source>
</reference>